<dbReference type="InterPro" id="IPR029018">
    <property type="entry name" value="Hex-like_dom2"/>
</dbReference>
<feature type="domain" description="Gylcosyl hydrolase 115 C-terminal" evidence="3">
    <location>
        <begin position="849"/>
        <end position="1026"/>
    </location>
</feature>
<accession>A0ABP0BEM6</accession>
<dbReference type="PANTHER" id="PTHR37842">
    <property type="match status" value="1"/>
</dbReference>
<dbReference type="PANTHER" id="PTHR37842:SF2">
    <property type="entry name" value="GYLCOSYL HYDROLASE 115 C-TERMINAL DOMAIN-CONTAINING PROTEIN"/>
    <property type="match status" value="1"/>
</dbReference>
<dbReference type="InterPro" id="IPR031924">
    <property type="entry name" value="GH115"/>
</dbReference>
<keyword evidence="5" id="KW-1185">Reference proteome</keyword>
<dbReference type="Gene3D" id="2.60.120.1620">
    <property type="match status" value="1"/>
</dbReference>
<dbReference type="Gene3D" id="3.30.379.10">
    <property type="entry name" value="Chitobiase/beta-hexosaminidase domain 2-like"/>
    <property type="match status" value="1"/>
</dbReference>
<protein>
    <recommendedName>
        <fullName evidence="3">Gylcosyl hydrolase 115 C-terminal domain-containing protein</fullName>
    </recommendedName>
</protein>
<evidence type="ECO:0000256" key="2">
    <source>
        <dbReference type="SAM" id="SignalP"/>
    </source>
</evidence>
<keyword evidence="1" id="KW-0378">Hydrolase</keyword>
<feature type="chain" id="PRO_5046023440" description="Gylcosyl hydrolase 115 C-terminal domain-containing protein" evidence="2">
    <location>
        <begin position="32"/>
        <end position="1030"/>
    </location>
</feature>
<evidence type="ECO:0000256" key="1">
    <source>
        <dbReference type="ARBA" id="ARBA00022801"/>
    </source>
</evidence>
<reference evidence="4 5" key="1">
    <citation type="submission" date="2024-01" db="EMBL/GenBank/DDBJ databases">
        <authorList>
            <person name="Allen C."/>
            <person name="Tagirdzhanova G."/>
        </authorList>
    </citation>
    <scope>NUCLEOTIDE SEQUENCE [LARGE SCALE GENOMIC DNA]</scope>
</reference>
<dbReference type="Gene3D" id="1.20.58.2150">
    <property type="match status" value="1"/>
</dbReference>
<dbReference type="Pfam" id="PF17829">
    <property type="entry name" value="GH115_C"/>
    <property type="match status" value="1"/>
</dbReference>
<organism evidence="4 5">
    <name type="scientific">Sporothrix bragantina</name>
    <dbReference type="NCBI Taxonomy" id="671064"/>
    <lineage>
        <taxon>Eukaryota</taxon>
        <taxon>Fungi</taxon>
        <taxon>Dikarya</taxon>
        <taxon>Ascomycota</taxon>
        <taxon>Pezizomycotina</taxon>
        <taxon>Sordariomycetes</taxon>
        <taxon>Sordariomycetidae</taxon>
        <taxon>Ophiostomatales</taxon>
        <taxon>Ophiostomataceae</taxon>
        <taxon>Sporothrix</taxon>
    </lineage>
</organism>
<keyword evidence="2" id="KW-0732">Signal</keyword>
<comment type="caution">
    <text evidence="4">The sequence shown here is derived from an EMBL/GenBank/DDBJ whole genome shotgun (WGS) entry which is preliminary data.</text>
</comment>
<gene>
    <name evidence="4" type="ORF">SBRCBS47491_003344</name>
</gene>
<sequence>MACERTTNKRGTTAPSWLPLCFLLLLSIVSATSMIPGSDLFSFESTTSNDWYQLADATSGLVPQIYVDNNDLPGVLRVAGDLSADFGRVLGGTLNATVVKTDWSALSGGKSAAANHNASGSRPAIVLGTVGVSKLLDGVGPTGFLSTTLSAIRGQWETYVYQVVDNPWPGQDRALVIAGSDLRGTVFGAYGVSEQIGVSPWYWWADVPSTQRTHIAIQSGSPGSTGTTNSTKIAGSVFGPPSVKFRGIFFNDEAPALTGWGHANFKNSQYGSPFITDFYRRTFELILRLRGNYLWPAMWSSMFYLDDAQNGPTADLYGVYMGTSHHEPMARADKEQSRFLKGSWDWRSNKAGVQAFMKEGATRSRNWSTVYTLGMRGSGDAASATLTSASLEEVIHWQQATLVTELGRSLSSIPQQWVMYKEVPGYWQNGMNVSDDVTLLWSDDNRGNIRRVPLANETARRGGSGMYYHFDYVGDPRNYKWINTIQLQKTWEQMTLAYHRGVQNIWLVNVGDLKGLELPTAHIMALAWDTPSFNDASSTRQWLTEWCGRQFGPAAADNATAIMTTYGMLVARRKYEDLSMTPFAFDTANYDEALRNYAEWKQLAVQAQALYDNDACVPSAAKPAFFELVLHPVLAGKTVFEIYTKAALASRYANQHRASTNDFARDVQTAFATDQALKKRYHTLLDGKWNHFMDQTHLGYTNWQEPGSDSVPRVTTLGAGAASGGILGVTVQDSASVYPTAATLTLGTVTPYTPAEGQRWIDLFLRNNGTVAYRITSNASYVTVSNAQQTLSSTESTPDIRALVSVDWTAAPSGRSAAALTITTGDAGSSAATVLVPLDKTPVPTDFHGHVEADGVVSVEAAHHNAAGVANSSYITIPDYGRTHSGVRLPPLTPSLEPGKGPVLVYPFYTFDKAAAPSLTVYLSPSENSNPSHPNRYAFSIDGKSNDDAAGATIVQPVPLANAGNEPSGWSSAVIAGAYVKTSKLSGSIAPGQHVLRVWLLEPTMVVTKLVLDLGGLKTSTLGPPESMLV</sequence>
<dbReference type="Gene3D" id="3.20.20.520">
    <property type="entry name" value="Glycosyl hydrolase family 115"/>
    <property type="match status" value="1"/>
</dbReference>
<proteinExistence type="predicted"/>
<evidence type="ECO:0000259" key="3">
    <source>
        <dbReference type="Pfam" id="PF17829"/>
    </source>
</evidence>
<dbReference type="InterPro" id="IPR041437">
    <property type="entry name" value="GH115_C"/>
</dbReference>
<dbReference type="InterPro" id="IPR042301">
    <property type="entry name" value="GH115_sf"/>
</dbReference>
<dbReference type="Pfam" id="PF15979">
    <property type="entry name" value="Glyco_hydro_115"/>
    <property type="match status" value="1"/>
</dbReference>
<dbReference type="Proteomes" id="UP001642406">
    <property type="component" value="Unassembled WGS sequence"/>
</dbReference>
<name>A0ABP0BEM6_9PEZI</name>
<dbReference type="EMBL" id="CAWUHC010000022">
    <property type="protein sequence ID" value="CAK7217961.1"/>
    <property type="molecule type" value="Genomic_DNA"/>
</dbReference>
<feature type="signal peptide" evidence="2">
    <location>
        <begin position="1"/>
        <end position="31"/>
    </location>
</feature>
<evidence type="ECO:0000313" key="4">
    <source>
        <dbReference type="EMBL" id="CAK7217961.1"/>
    </source>
</evidence>
<evidence type="ECO:0000313" key="5">
    <source>
        <dbReference type="Proteomes" id="UP001642406"/>
    </source>
</evidence>